<evidence type="ECO:0000256" key="1">
    <source>
        <dbReference type="SAM" id="Coils"/>
    </source>
</evidence>
<reference evidence="4" key="2">
    <citation type="submission" date="2025-09" db="UniProtKB">
        <authorList>
            <consortium name="Ensembl"/>
        </authorList>
    </citation>
    <scope>IDENTIFICATION</scope>
</reference>
<dbReference type="Gene3D" id="2.40.50.90">
    <property type="match status" value="4"/>
</dbReference>
<keyword evidence="5" id="KW-1185">Reference proteome</keyword>
<dbReference type="Proteomes" id="UP000694546">
    <property type="component" value="Chromosome 7"/>
</dbReference>
<dbReference type="GeneTree" id="ENSGT00940000162581"/>
<feature type="region of interest" description="Disordered" evidence="2">
    <location>
        <begin position="899"/>
        <end position="924"/>
    </location>
</feature>
<dbReference type="InterPro" id="IPR035437">
    <property type="entry name" value="SNase_OB-fold_sf"/>
</dbReference>
<sequence>MFPVARQSEANPPGVEQGNTSYTISGILQAEIQNTPKTKASVGLGEFCLVEDLMAGLWYRGEVRNANADSFDVFLIDQGNVMSVDISQMYSCSNELLDLPPKIVCGYFSNVLPLHDCWDSVMEKYLLSLIGTHVTGYIHALLPHKVMLFEATDINQELAGRGFCKHLDADTFLLLVKMLTDVPLEQNMESGPDFYQRPWVQSDFKSFGGTDMSAGTCVQLKVTAAVNPGLFHCQVSSAASDLQAMSERLTLACNSTLSDPHRTPKDNIGLLCSVKGKDGKWYRGCLQCLPVNSNVKVLFVDYGFCESVRVENILRLPANCFSLPIMAFPCTLSSVTEQDKDCKRRQLCLLKKGILNGVLNAKVLSLDVKLNTYSIEVLSNEDCFVKEPELTQEQCLRLSVQAEVLKPGSKSVGYVVHVIDPNDFSLRTEKRNGDFEDLMSQMSEHFSQVKLNEQVLKNPQIGKMCCAMYERDMHFYRAVVKQKLDHGAVVLFIDFGNTEKVPYMLIKKIPEKFASQAAFALSCTLGNIMPLTDVWTSANIQFFKQTVLNKSLMVHVVHQSKCQIVVDLFTMEGQSDQGITDLLISYKQAEPWRYTQSESVKQVTTSWRPCKPKELCTWTQLCALTQNITPKPQVPSAFPVSFSYSSFNLGCGNKEHVYITHISDEWEIYCQLDKNSEIIEELETKISEEEEKLHGADATAPVDGMCLAKYIDGRWYRGLANPVQSSLYLNVFFVDYGNTSIVEKINVLSIPNHSAELLYTPMQAVKCTLAGVPKSEPLAWVTQWLKKTLLNELVRAVVVGKLKDGALTVELFNGDLHINNKVNEHIDNPSPKTTHGQHQDKRVSPALDASHSQHQDERVSPPLNTTHSQHQDKRVLPTLNATQCQQQDERVLPTLNATQCQQQDKRVSPTLNTTYSKPREKKVSPTINATKATQIPKMPTLSSFPETRLKPGQQALRYVSHINTVSDYFLQLQDEKTNLLNMREVLNSSVSRASLIKSTRRELEMKNNVLAEYDDDGALYRAVIKGSEQHGFKVEITTNFKDEQARLGSRQLYFAPTNMGQVYHGFAAAVISPFDFYIVREDSLLIMNEVSAMLDELPDEMPPLPEAHRVPGSCCLVYSNTKGRWCRAEVVHAETTVVINLVDYGHHIHLASYQVKVLPEALKRPPKVTYPCSLRGVNPVSDTGQWTDKAAVFFQERVCHKDLQIVFQEFVSDDRQWQVDILVDGIHLAKELVKAGHSSYSDPLLGLR</sequence>
<dbReference type="InterPro" id="IPR002999">
    <property type="entry name" value="Tudor"/>
</dbReference>
<dbReference type="AlphaFoldDB" id="A0A8C5BYL5"/>
<evidence type="ECO:0000256" key="2">
    <source>
        <dbReference type="SAM" id="MobiDB-lite"/>
    </source>
</evidence>
<feature type="domain" description="Tudor" evidence="3">
    <location>
        <begin position="458"/>
        <end position="516"/>
    </location>
</feature>
<feature type="region of interest" description="Disordered" evidence="2">
    <location>
        <begin position="822"/>
        <end position="874"/>
    </location>
</feature>
<organism evidence="4 5">
    <name type="scientific">Gadus morhua</name>
    <name type="common">Atlantic cod</name>
    <dbReference type="NCBI Taxonomy" id="8049"/>
    <lineage>
        <taxon>Eukaryota</taxon>
        <taxon>Metazoa</taxon>
        <taxon>Chordata</taxon>
        <taxon>Craniata</taxon>
        <taxon>Vertebrata</taxon>
        <taxon>Euteleostomi</taxon>
        <taxon>Actinopterygii</taxon>
        <taxon>Neopterygii</taxon>
        <taxon>Teleostei</taxon>
        <taxon>Neoteleostei</taxon>
        <taxon>Acanthomorphata</taxon>
        <taxon>Zeiogadaria</taxon>
        <taxon>Gadariae</taxon>
        <taxon>Gadiformes</taxon>
        <taxon>Gadoidei</taxon>
        <taxon>Gadidae</taxon>
        <taxon>Gadus</taxon>
    </lineage>
</organism>
<proteinExistence type="predicted"/>
<dbReference type="Ensembl" id="ENSGMOT00000040837.1">
    <property type="protein sequence ID" value="ENSGMOP00000052925.1"/>
    <property type="gene ID" value="ENSGMOG00000037070.1"/>
</dbReference>
<dbReference type="InterPro" id="IPR050621">
    <property type="entry name" value="Tudor_domain_containing"/>
</dbReference>
<dbReference type="PROSITE" id="PS50304">
    <property type="entry name" value="TUDOR"/>
    <property type="match status" value="4"/>
</dbReference>
<dbReference type="SMART" id="SM00333">
    <property type="entry name" value="TUDOR"/>
    <property type="match status" value="5"/>
</dbReference>
<feature type="domain" description="Tudor" evidence="3">
    <location>
        <begin position="265"/>
        <end position="323"/>
    </location>
</feature>
<keyword evidence="1" id="KW-0175">Coiled coil</keyword>
<dbReference type="SUPFAM" id="SSF63748">
    <property type="entry name" value="Tudor/PWWP/MBT"/>
    <property type="match status" value="5"/>
</dbReference>
<reference evidence="4" key="1">
    <citation type="submission" date="2025-08" db="UniProtKB">
        <authorList>
            <consortium name="Ensembl"/>
        </authorList>
    </citation>
    <scope>IDENTIFICATION</scope>
</reference>
<evidence type="ECO:0000259" key="3">
    <source>
        <dbReference type="PROSITE" id="PS50304"/>
    </source>
</evidence>
<evidence type="ECO:0000313" key="5">
    <source>
        <dbReference type="Proteomes" id="UP000694546"/>
    </source>
</evidence>
<feature type="domain" description="Tudor" evidence="3">
    <location>
        <begin position="41"/>
        <end position="99"/>
    </location>
</feature>
<dbReference type="Pfam" id="PF00567">
    <property type="entry name" value="TUDOR"/>
    <property type="match status" value="5"/>
</dbReference>
<feature type="domain" description="Tudor" evidence="3">
    <location>
        <begin position="699"/>
        <end position="757"/>
    </location>
</feature>
<dbReference type="PANTHER" id="PTHR22948">
    <property type="entry name" value="TUDOR DOMAIN CONTAINING PROTEIN"/>
    <property type="match status" value="1"/>
</dbReference>
<dbReference type="PANTHER" id="PTHR22948:SF7">
    <property type="entry name" value="TUDOR DOMAIN-CONTAINING PROTEIN 15"/>
    <property type="match status" value="1"/>
</dbReference>
<dbReference type="Gene3D" id="2.30.30.140">
    <property type="match status" value="5"/>
</dbReference>
<feature type="coiled-coil region" evidence="1">
    <location>
        <begin position="672"/>
        <end position="699"/>
    </location>
</feature>
<dbReference type="OMA" id="NMSFECL"/>
<name>A0A8C5BYL5_GADMO</name>
<protein>
    <recommendedName>
        <fullName evidence="3">Tudor domain-containing protein</fullName>
    </recommendedName>
</protein>
<accession>A0A8C5BYL5</accession>
<evidence type="ECO:0000313" key="4">
    <source>
        <dbReference type="Ensembl" id="ENSGMOP00000052925.1"/>
    </source>
</evidence>